<dbReference type="RefSeq" id="WP_398283215.1">
    <property type="nucleotide sequence ID" value="NZ_JBITLV010000006.1"/>
</dbReference>
<proteinExistence type="predicted"/>
<name>A0ABW8ATP2_9ACTN</name>
<comment type="caution">
    <text evidence="2">The sequence shown here is derived from an EMBL/GenBank/DDBJ whole genome shotgun (WGS) entry which is preliminary data.</text>
</comment>
<sequence>MTVDLTDATPHADHAAEDVEGPFRIVVVSAFDAARGPSLQHVLRRHLTLARSENETVVSSAGTIASPGTCIELETARGLLELGMVEDAEQLELHRAHRLSERRLAQADLVLAVGRDERRRAVELRPAVRPVAFTAVEFARLVSALPEPADEPRRLVRQAAGLRAAVRPVDAGEDDLPPMVESDPREHERVLRRIEHTAADVARALSRTLIGAGPHWS</sequence>
<reference evidence="2 3" key="1">
    <citation type="submission" date="2024-10" db="EMBL/GenBank/DDBJ databases">
        <title>The Natural Products Discovery Center: Release of the First 8490 Sequenced Strains for Exploring Actinobacteria Biosynthetic Diversity.</title>
        <authorList>
            <person name="Kalkreuter E."/>
            <person name="Kautsar S.A."/>
            <person name="Yang D."/>
            <person name="Bader C.D."/>
            <person name="Teijaro C.N."/>
            <person name="Fluegel L."/>
            <person name="Davis C.M."/>
            <person name="Simpson J.R."/>
            <person name="Lauterbach L."/>
            <person name="Steele A.D."/>
            <person name="Gui C."/>
            <person name="Meng S."/>
            <person name="Li G."/>
            <person name="Viehrig K."/>
            <person name="Ye F."/>
            <person name="Su P."/>
            <person name="Kiefer A.F."/>
            <person name="Nichols A."/>
            <person name="Cepeda A.J."/>
            <person name="Yan W."/>
            <person name="Fan B."/>
            <person name="Jiang Y."/>
            <person name="Adhikari A."/>
            <person name="Zheng C.-J."/>
            <person name="Schuster L."/>
            <person name="Cowan T.M."/>
            <person name="Smanski M.J."/>
            <person name="Chevrette M.G."/>
            <person name="De Carvalho L.P.S."/>
            <person name="Shen B."/>
        </authorList>
    </citation>
    <scope>NUCLEOTIDE SEQUENCE [LARGE SCALE GENOMIC DNA]</scope>
    <source>
        <strain evidence="2 3">NPDC049639</strain>
    </source>
</reference>
<evidence type="ECO:0000313" key="2">
    <source>
        <dbReference type="EMBL" id="MFI7588977.1"/>
    </source>
</evidence>
<protein>
    <recommendedName>
        <fullName evidence="1">Phosphotyrosine protein phosphatase I domain-containing protein</fullName>
    </recommendedName>
</protein>
<feature type="domain" description="Phosphotyrosine protein phosphatase I" evidence="1">
    <location>
        <begin position="25"/>
        <end position="127"/>
    </location>
</feature>
<dbReference type="EMBL" id="JBITLV010000006">
    <property type="protein sequence ID" value="MFI7588977.1"/>
    <property type="molecule type" value="Genomic_DNA"/>
</dbReference>
<evidence type="ECO:0000313" key="3">
    <source>
        <dbReference type="Proteomes" id="UP001612915"/>
    </source>
</evidence>
<dbReference type="Pfam" id="PF01451">
    <property type="entry name" value="LMWPc"/>
    <property type="match status" value="1"/>
</dbReference>
<dbReference type="Proteomes" id="UP001612915">
    <property type="component" value="Unassembled WGS sequence"/>
</dbReference>
<gene>
    <name evidence="2" type="ORF">ACIB24_18090</name>
</gene>
<dbReference type="Gene3D" id="3.40.50.2300">
    <property type="match status" value="1"/>
</dbReference>
<dbReference type="InterPro" id="IPR023485">
    <property type="entry name" value="Ptyr_pPase"/>
</dbReference>
<dbReference type="InterPro" id="IPR036196">
    <property type="entry name" value="Ptyr_pPase_sf"/>
</dbReference>
<evidence type="ECO:0000259" key="1">
    <source>
        <dbReference type="Pfam" id="PF01451"/>
    </source>
</evidence>
<organism evidence="2 3">
    <name type="scientific">Spongisporangium articulatum</name>
    <dbReference type="NCBI Taxonomy" id="3362603"/>
    <lineage>
        <taxon>Bacteria</taxon>
        <taxon>Bacillati</taxon>
        <taxon>Actinomycetota</taxon>
        <taxon>Actinomycetes</taxon>
        <taxon>Kineosporiales</taxon>
        <taxon>Kineosporiaceae</taxon>
        <taxon>Spongisporangium</taxon>
    </lineage>
</organism>
<keyword evidence="3" id="KW-1185">Reference proteome</keyword>
<dbReference type="SUPFAM" id="SSF52788">
    <property type="entry name" value="Phosphotyrosine protein phosphatases I"/>
    <property type="match status" value="1"/>
</dbReference>
<accession>A0ABW8ATP2</accession>